<protein>
    <submittedName>
        <fullName evidence="2">DUF5615 family PIN-like protein</fullName>
    </submittedName>
</protein>
<gene>
    <name evidence="2" type="ORF">GCM10022389_26990</name>
</gene>
<organism evidence="2 3">
    <name type="scientific">Flavobacterium cheonanense</name>
    <dbReference type="NCBI Taxonomy" id="706183"/>
    <lineage>
        <taxon>Bacteria</taxon>
        <taxon>Pseudomonadati</taxon>
        <taxon>Bacteroidota</taxon>
        <taxon>Flavobacteriia</taxon>
        <taxon>Flavobacteriales</taxon>
        <taxon>Flavobacteriaceae</taxon>
        <taxon>Flavobacterium</taxon>
    </lineage>
</organism>
<evidence type="ECO:0000259" key="1">
    <source>
        <dbReference type="Pfam" id="PF18480"/>
    </source>
</evidence>
<sequence>MSLLFDQNISFRIVQKVQTLFPNSKQVRELGLEGMSDDKIWKFAKQNNFTIVTFDSDFFEISNLKGHPPKIIWLRTGNTTTNNIIEILQHKRETIIDFLTNPLYSEISCLEIN</sequence>
<reference evidence="3" key="1">
    <citation type="journal article" date="2019" name="Int. J. Syst. Evol. Microbiol.">
        <title>The Global Catalogue of Microorganisms (GCM) 10K type strain sequencing project: providing services to taxonomists for standard genome sequencing and annotation.</title>
        <authorList>
            <consortium name="The Broad Institute Genomics Platform"/>
            <consortium name="The Broad Institute Genome Sequencing Center for Infectious Disease"/>
            <person name="Wu L."/>
            <person name="Ma J."/>
        </authorList>
    </citation>
    <scope>NUCLEOTIDE SEQUENCE [LARGE SCALE GENOMIC DNA]</scope>
    <source>
        <strain evidence="3">JCM 17069</strain>
    </source>
</reference>
<feature type="domain" description="DUF5615" evidence="1">
    <location>
        <begin position="1"/>
        <end position="100"/>
    </location>
</feature>
<dbReference type="RefSeq" id="WP_298392337.1">
    <property type="nucleotide sequence ID" value="NZ_BAABCT010000009.1"/>
</dbReference>
<accession>A0ABP7W3K7</accession>
<dbReference type="Proteomes" id="UP001500367">
    <property type="component" value="Unassembled WGS sequence"/>
</dbReference>
<name>A0ABP7W3K7_9FLAO</name>
<evidence type="ECO:0000313" key="2">
    <source>
        <dbReference type="EMBL" id="GAA4079564.1"/>
    </source>
</evidence>
<proteinExistence type="predicted"/>
<dbReference type="EMBL" id="BAABCT010000009">
    <property type="protein sequence ID" value="GAA4079564.1"/>
    <property type="molecule type" value="Genomic_DNA"/>
</dbReference>
<dbReference type="Pfam" id="PF18480">
    <property type="entry name" value="DUF5615"/>
    <property type="match status" value="1"/>
</dbReference>
<keyword evidence="3" id="KW-1185">Reference proteome</keyword>
<dbReference type="InterPro" id="IPR041049">
    <property type="entry name" value="DUF5615"/>
</dbReference>
<comment type="caution">
    <text evidence="2">The sequence shown here is derived from an EMBL/GenBank/DDBJ whole genome shotgun (WGS) entry which is preliminary data.</text>
</comment>
<evidence type="ECO:0000313" key="3">
    <source>
        <dbReference type="Proteomes" id="UP001500367"/>
    </source>
</evidence>